<dbReference type="PANTHER" id="PTHR48480:SF2">
    <property type="entry name" value="PEPTIDASE D"/>
    <property type="match status" value="1"/>
</dbReference>
<organism evidence="17">
    <name type="scientific">Hemiselmis tepida</name>
    <dbReference type="NCBI Taxonomy" id="464990"/>
    <lineage>
        <taxon>Eukaryota</taxon>
        <taxon>Cryptophyceae</taxon>
        <taxon>Cryptomonadales</taxon>
        <taxon>Hemiselmidaceae</taxon>
        <taxon>Hemiselmis</taxon>
    </lineage>
</organism>
<comment type="similarity">
    <text evidence="9">Belongs to the peptidase M24B family. Eukaryotic-type prolidase subfamily.</text>
</comment>
<dbReference type="AlphaFoldDB" id="A0A7S0YSS7"/>
<evidence type="ECO:0000256" key="5">
    <source>
        <dbReference type="ARBA" id="ARBA00022801"/>
    </source>
</evidence>
<comment type="subunit">
    <text evidence="2">Homodimer.</text>
</comment>
<keyword evidence="6" id="KW-0224">Dipeptidase</keyword>
<feature type="domain" description="Aminopeptidase P N-terminal" evidence="16">
    <location>
        <begin position="37"/>
        <end position="171"/>
    </location>
</feature>
<evidence type="ECO:0000256" key="15">
    <source>
        <dbReference type="ARBA" id="ARBA00048994"/>
    </source>
</evidence>
<proteinExistence type="inferred from homology"/>
<comment type="catalytic activity">
    <reaction evidence="15">
        <text>Xaa-L-Pro dipeptide + H2O = an L-alpha-amino acid + L-proline</text>
        <dbReference type="Rhea" id="RHEA:76407"/>
        <dbReference type="ChEBI" id="CHEBI:15377"/>
        <dbReference type="ChEBI" id="CHEBI:59869"/>
        <dbReference type="ChEBI" id="CHEBI:60039"/>
        <dbReference type="ChEBI" id="CHEBI:195196"/>
        <dbReference type="EC" id="3.4.13.9"/>
    </reaction>
</comment>
<dbReference type="SUPFAM" id="SSF55920">
    <property type="entry name" value="Creatinase/aminopeptidase"/>
    <property type="match status" value="1"/>
</dbReference>
<dbReference type="Pfam" id="PF05195">
    <property type="entry name" value="AMP_N"/>
    <property type="match status" value="1"/>
</dbReference>
<evidence type="ECO:0000259" key="16">
    <source>
        <dbReference type="SMART" id="SM01011"/>
    </source>
</evidence>
<dbReference type="Pfam" id="PF00557">
    <property type="entry name" value="Peptidase_M24"/>
    <property type="match status" value="1"/>
</dbReference>
<dbReference type="SMART" id="SM01011">
    <property type="entry name" value="AMP_N"/>
    <property type="match status" value="1"/>
</dbReference>
<name>A0A7S0YSS7_9CRYP</name>
<evidence type="ECO:0000256" key="8">
    <source>
        <dbReference type="ARBA" id="ARBA00023211"/>
    </source>
</evidence>
<evidence type="ECO:0000256" key="3">
    <source>
        <dbReference type="ARBA" id="ARBA00022670"/>
    </source>
</evidence>
<comment type="cofactor">
    <cofactor evidence="1">
        <name>Mn(2+)</name>
        <dbReference type="ChEBI" id="CHEBI:29035"/>
    </cofactor>
</comment>
<dbReference type="PANTHER" id="PTHR48480">
    <property type="match status" value="1"/>
</dbReference>
<evidence type="ECO:0000256" key="1">
    <source>
        <dbReference type="ARBA" id="ARBA00001936"/>
    </source>
</evidence>
<evidence type="ECO:0000256" key="10">
    <source>
        <dbReference type="ARBA" id="ARBA00044051"/>
    </source>
</evidence>
<evidence type="ECO:0000313" key="17">
    <source>
        <dbReference type="EMBL" id="CAD8786018.1"/>
    </source>
</evidence>
<evidence type="ECO:0000256" key="11">
    <source>
        <dbReference type="ARBA" id="ARBA00044141"/>
    </source>
</evidence>
<dbReference type="Gene3D" id="3.90.230.10">
    <property type="entry name" value="Creatinase/methionine aminopeptidase superfamily"/>
    <property type="match status" value="1"/>
</dbReference>
<evidence type="ECO:0000256" key="7">
    <source>
        <dbReference type="ARBA" id="ARBA00023049"/>
    </source>
</evidence>
<gene>
    <name evidence="17" type="ORF">HTEP1355_LOCUS4294</name>
</gene>
<dbReference type="CDD" id="cd01087">
    <property type="entry name" value="Prolidase"/>
    <property type="match status" value="1"/>
</dbReference>
<evidence type="ECO:0000256" key="6">
    <source>
        <dbReference type="ARBA" id="ARBA00022997"/>
    </source>
</evidence>
<dbReference type="InterPro" id="IPR007865">
    <property type="entry name" value="Aminopep_P_N"/>
</dbReference>
<dbReference type="GO" id="GO:0102009">
    <property type="term" value="F:proline dipeptidase activity"/>
    <property type="evidence" value="ECO:0007669"/>
    <property type="project" value="UniProtKB-EC"/>
</dbReference>
<evidence type="ECO:0000256" key="13">
    <source>
        <dbReference type="ARBA" id="ARBA00044284"/>
    </source>
</evidence>
<dbReference type="GO" id="GO:0006508">
    <property type="term" value="P:proteolysis"/>
    <property type="evidence" value="ECO:0007669"/>
    <property type="project" value="UniProtKB-KW"/>
</dbReference>
<dbReference type="SUPFAM" id="SSF53092">
    <property type="entry name" value="Creatinase/prolidase N-terminal domain"/>
    <property type="match status" value="1"/>
</dbReference>
<dbReference type="GO" id="GO:0070006">
    <property type="term" value="F:metalloaminopeptidase activity"/>
    <property type="evidence" value="ECO:0007669"/>
    <property type="project" value="InterPro"/>
</dbReference>
<keyword evidence="3" id="KW-0645">Protease</keyword>
<dbReference type="InterPro" id="IPR036005">
    <property type="entry name" value="Creatinase/aminopeptidase-like"/>
</dbReference>
<reference evidence="17" key="1">
    <citation type="submission" date="2021-01" db="EMBL/GenBank/DDBJ databases">
        <authorList>
            <person name="Corre E."/>
            <person name="Pelletier E."/>
            <person name="Niang G."/>
            <person name="Scheremetjew M."/>
            <person name="Finn R."/>
            <person name="Kale V."/>
            <person name="Holt S."/>
            <person name="Cochrane G."/>
            <person name="Meng A."/>
            <person name="Brown T."/>
            <person name="Cohen L."/>
        </authorList>
    </citation>
    <scope>NUCLEOTIDE SEQUENCE</scope>
    <source>
        <strain evidence="17">CCMP443</strain>
    </source>
</reference>
<dbReference type="InterPro" id="IPR000994">
    <property type="entry name" value="Pept_M24"/>
</dbReference>
<dbReference type="EC" id="3.4.13.9" evidence="10"/>
<dbReference type="GO" id="GO:0030145">
    <property type="term" value="F:manganese ion binding"/>
    <property type="evidence" value="ECO:0007669"/>
    <property type="project" value="InterPro"/>
</dbReference>
<keyword evidence="4" id="KW-0479">Metal-binding</keyword>
<accession>A0A7S0YSS7</accession>
<dbReference type="InterPro" id="IPR052433">
    <property type="entry name" value="X-Pro_dipept-like"/>
</dbReference>
<dbReference type="InterPro" id="IPR029149">
    <property type="entry name" value="Creatin/AminoP/Spt16_N"/>
</dbReference>
<keyword evidence="8" id="KW-0464">Manganese</keyword>
<keyword evidence="5" id="KW-0378">Hydrolase</keyword>
<keyword evidence="7" id="KW-0482">Metalloprotease</keyword>
<evidence type="ECO:0000256" key="12">
    <source>
        <dbReference type="ARBA" id="ARBA00044252"/>
    </source>
</evidence>
<sequence>MSKEGQDVTSHIFAGWQRGGDTSGPSYYWQGNDTLKVPRSMHAQNRQRLVSLMDRKSCKGVALLLGGTGKTRDDSDHEEIFRQESNFHYLFGVAEPDCLGAIDVRDGSATLFIPRLPADYAMWMGPIASPEDFKKKYEVEAVRYVDEIPAFVAEFAPETLFLYEGVNTDSRAKGTPATFEGIEAYAADREVLHEAVYEARVIKSELELEVMRFANKVSSDAHIAVMRQVRAGMMEYQMESIFLHHCYSVGGMRHQAYTAICGCGPNSSVLHYGHAGAPNNRKLGRDQMVLNDMGNEYYCYSSDITCSFPVSGVFTPQQRSIYEAVLETTVEVMSALRPGVEWFDMHELAERVLARHLIALGFLHGTVEDVMAVHLPAVFMPHGLGHLMGIDTHDVGGYPKGAERAQRPGLRNIRLNRRLEEGMVVTVEPGCYFINHFIEEALSDEARAKYMDAAKVRGMVGFGGVRIEDDIIITSDGMELMTNVPRTVKEVEAVMSGMDFPLEDSDYPIPRNARWSGGGKGK</sequence>
<evidence type="ECO:0000256" key="14">
    <source>
        <dbReference type="ARBA" id="ARBA00044351"/>
    </source>
</evidence>
<evidence type="ECO:0000256" key="4">
    <source>
        <dbReference type="ARBA" id="ARBA00022723"/>
    </source>
</evidence>
<evidence type="ECO:0000256" key="9">
    <source>
        <dbReference type="ARBA" id="ARBA00043990"/>
    </source>
</evidence>
<evidence type="ECO:0000256" key="2">
    <source>
        <dbReference type="ARBA" id="ARBA00011738"/>
    </source>
</evidence>
<protein>
    <recommendedName>
        <fullName evidence="11">Xaa-Pro dipeptidase</fullName>
        <ecNumber evidence="10">3.4.13.9</ecNumber>
    </recommendedName>
    <alternativeName>
        <fullName evidence="14">Imidodipeptidase</fullName>
    </alternativeName>
    <alternativeName>
        <fullName evidence="12">Peptidase D</fullName>
    </alternativeName>
    <alternativeName>
        <fullName evidence="13">Proline dipeptidase</fullName>
    </alternativeName>
</protein>
<dbReference type="FunFam" id="3.90.230.10:FF:000002">
    <property type="entry name" value="Xaa-Pro aminopeptidase 3"/>
    <property type="match status" value="1"/>
</dbReference>
<dbReference type="EMBL" id="HBFN01007351">
    <property type="protein sequence ID" value="CAD8786018.1"/>
    <property type="molecule type" value="Transcribed_RNA"/>
</dbReference>
<dbReference type="Gene3D" id="3.40.350.10">
    <property type="entry name" value="Creatinase/prolidase N-terminal domain"/>
    <property type="match status" value="1"/>
</dbReference>